<reference evidence="1 2" key="1">
    <citation type="submission" date="2020-07" db="EMBL/GenBank/DDBJ databases">
        <title>Sequencing the genomes of 1000 actinobacteria strains.</title>
        <authorList>
            <person name="Klenk H.-P."/>
        </authorList>
    </citation>
    <scope>NUCLEOTIDE SEQUENCE [LARGE SCALE GENOMIC DNA]</scope>
    <source>
        <strain evidence="1 2">DSM 8598</strain>
    </source>
</reference>
<sequence>MPVGAALSLFPLHAELAGELVSEQGLVQFGERDNRGVHRAAVDRAPLAIERSLHLVADHDVRVQVRIARPAVEVIERRCDHTGDVDLRNGPVAGCCTGACGRNLPLEERERLRNGSVVRMHDAFLRRCIGNAPEHARRLRNREREVISGDRATATVSALVVRVFASERVPTDRIPAHADQELELSFGDLSALGNRAGSDPWKPGTHPSAWRRALRTVVTSQRL</sequence>
<keyword evidence="2" id="KW-1185">Reference proteome</keyword>
<evidence type="ECO:0000313" key="1">
    <source>
        <dbReference type="EMBL" id="NYG20007.1"/>
    </source>
</evidence>
<comment type="caution">
    <text evidence="1">The sequence shown here is derived from an EMBL/GenBank/DDBJ whole genome shotgun (WGS) entry which is preliminary data.</text>
</comment>
<organism evidence="1 2">
    <name type="scientific">Agromyces hippuratus</name>
    <dbReference type="NCBI Taxonomy" id="286438"/>
    <lineage>
        <taxon>Bacteria</taxon>
        <taxon>Bacillati</taxon>
        <taxon>Actinomycetota</taxon>
        <taxon>Actinomycetes</taxon>
        <taxon>Micrococcales</taxon>
        <taxon>Microbacteriaceae</taxon>
        <taxon>Agromyces</taxon>
    </lineage>
</organism>
<evidence type="ECO:0000313" key="2">
    <source>
        <dbReference type="Proteomes" id="UP000549066"/>
    </source>
</evidence>
<proteinExistence type="predicted"/>
<gene>
    <name evidence="1" type="ORF">BJY17_000754</name>
</gene>
<protein>
    <submittedName>
        <fullName evidence="1">Uncharacterized protein</fullName>
    </submittedName>
</protein>
<dbReference type="AlphaFoldDB" id="A0A852WQI3"/>
<dbReference type="Proteomes" id="UP000549066">
    <property type="component" value="Unassembled WGS sequence"/>
</dbReference>
<accession>A0A852WQI3</accession>
<name>A0A852WQI3_9MICO</name>
<dbReference type="EMBL" id="JACCFI010000001">
    <property type="protein sequence ID" value="NYG20007.1"/>
    <property type="molecule type" value="Genomic_DNA"/>
</dbReference>